<keyword evidence="6" id="KW-1185">Reference proteome</keyword>
<dbReference type="InterPro" id="IPR005511">
    <property type="entry name" value="SMP-30"/>
</dbReference>
<dbReference type="InterPro" id="IPR013658">
    <property type="entry name" value="SGL"/>
</dbReference>
<evidence type="ECO:0000256" key="1">
    <source>
        <dbReference type="ARBA" id="ARBA00008853"/>
    </source>
</evidence>
<organism evidence="5 6">
    <name type="scientific">Cryobacterium zongtaii</name>
    <dbReference type="NCBI Taxonomy" id="1259217"/>
    <lineage>
        <taxon>Bacteria</taxon>
        <taxon>Bacillati</taxon>
        <taxon>Actinomycetota</taxon>
        <taxon>Actinomycetes</taxon>
        <taxon>Micrococcales</taxon>
        <taxon>Microbacteriaceae</taxon>
        <taxon>Cryobacterium</taxon>
    </lineage>
</organism>
<feature type="binding site" evidence="3">
    <location>
        <position position="97"/>
    </location>
    <ligand>
        <name>substrate</name>
    </ligand>
</feature>
<dbReference type="GO" id="GO:0004341">
    <property type="term" value="F:gluconolactonase activity"/>
    <property type="evidence" value="ECO:0007669"/>
    <property type="project" value="TreeGrafter"/>
</dbReference>
<feature type="binding site" evidence="3">
    <location>
        <position position="95"/>
    </location>
    <ligand>
        <name>substrate</name>
    </ligand>
</feature>
<feature type="domain" description="SMP-30/Gluconolactonase/LRE-like region" evidence="4">
    <location>
        <begin position="14"/>
        <end position="250"/>
    </location>
</feature>
<feature type="binding site" evidence="3">
    <location>
        <position position="192"/>
    </location>
    <ligand>
        <name>a divalent metal cation</name>
        <dbReference type="ChEBI" id="CHEBI:60240"/>
    </ligand>
</feature>
<name>A0A2S3ZIC9_9MICO</name>
<keyword evidence="3" id="KW-0862">Zinc</keyword>
<dbReference type="PANTHER" id="PTHR10907:SF47">
    <property type="entry name" value="REGUCALCIN"/>
    <property type="match status" value="1"/>
</dbReference>
<feature type="active site" description="Proton donor/acceptor" evidence="2">
    <location>
        <position position="192"/>
    </location>
</feature>
<reference evidence="5 6" key="1">
    <citation type="submission" date="2018-01" db="EMBL/GenBank/DDBJ databases">
        <title>Cryobacterium sp. nov., from glaciers in China.</title>
        <authorList>
            <person name="Liu Q."/>
            <person name="Xin Y.-H."/>
        </authorList>
    </citation>
    <scope>NUCLEOTIDE SEQUENCE [LARGE SCALE GENOMIC DNA]</scope>
    <source>
        <strain evidence="5 6">TMN-42</strain>
    </source>
</reference>
<protein>
    <submittedName>
        <fullName evidence="5">Gluconolactonase</fullName>
    </submittedName>
</protein>
<comment type="similarity">
    <text evidence="1">Belongs to the SMP-30/CGR1 family.</text>
</comment>
<evidence type="ECO:0000313" key="6">
    <source>
        <dbReference type="Proteomes" id="UP000237340"/>
    </source>
</evidence>
<feature type="binding site" evidence="3">
    <location>
        <position position="15"/>
    </location>
    <ligand>
        <name>a divalent metal cation</name>
        <dbReference type="ChEBI" id="CHEBI:60240"/>
    </ligand>
</feature>
<feature type="binding site" evidence="3">
    <location>
        <position position="143"/>
    </location>
    <ligand>
        <name>a divalent metal cation</name>
        <dbReference type="ChEBI" id="CHEBI:60240"/>
    </ligand>
</feature>
<accession>A0A2S3ZIC9</accession>
<dbReference type="AlphaFoldDB" id="A0A2S3ZIC9"/>
<dbReference type="SUPFAM" id="SSF63829">
    <property type="entry name" value="Calcium-dependent phosphotriesterase"/>
    <property type="match status" value="1"/>
</dbReference>
<dbReference type="PANTHER" id="PTHR10907">
    <property type="entry name" value="REGUCALCIN"/>
    <property type="match status" value="1"/>
</dbReference>
<evidence type="ECO:0000313" key="5">
    <source>
        <dbReference type="EMBL" id="POH67362.1"/>
    </source>
</evidence>
<evidence type="ECO:0000259" key="4">
    <source>
        <dbReference type="Pfam" id="PF08450"/>
    </source>
</evidence>
<dbReference type="PRINTS" id="PR01790">
    <property type="entry name" value="SMP30FAMILY"/>
</dbReference>
<evidence type="ECO:0000256" key="3">
    <source>
        <dbReference type="PIRSR" id="PIRSR605511-2"/>
    </source>
</evidence>
<sequence length="282" mass="29360">MRAEQLTDPITFHGEGPVFAQSWGGLRLVDLFAGDVLSLAADGTVTRRHVDSIAAALRPRVGGGAVIALERGFALEDADGTLTRLPEVWADPSVRMNDGGAAPDGSFYCGSMAYDQRTGAGSLYRLAPDGSVELALAGVTISNGLAWSPDGSLAYYNDTPTGRIGVFDWTPETGLTGLRPFADIPSADGYPDGLTVDSEGGVWVALYAGGAVRRYSPEGTLDEVIEVAAQRVTACTFGGDDLRRLYITTSREGLAPEEDPLAGSVFTVTPGVAGLAEAPFAG</sequence>
<dbReference type="InterPro" id="IPR011042">
    <property type="entry name" value="6-blade_b-propeller_TolB-like"/>
</dbReference>
<dbReference type="Pfam" id="PF08450">
    <property type="entry name" value="SGL"/>
    <property type="match status" value="1"/>
</dbReference>
<keyword evidence="3" id="KW-0479">Metal-binding</keyword>
<dbReference type="Gene3D" id="2.120.10.30">
    <property type="entry name" value="TolB, C-terminal domain"/>
    <property type="match status" value="1"/>
</dbReference>
<dbReference type="GO" id="GO:0005509">
    <property type="term" value="F:calcium ion binding"/>
    <property type="evidence" value="ECO:0007669"/>
    <property type="project" value="TreeGrafter"/>
</dbReference>
<dbReference type="EMBL" id="PPXD01000007">
    <property type="protein sequence ID" value="POH67362.1"/>
    <property type="molecule type" value="Genomic_DNA"/>
</dbReference>
<dbReference type="GO" id="GO:0019853">
    <property type="term" value="P:L-ascorbic acid biosynthetic process"/>
    <property type="evidence" value="ECO:0007669"/>
    <property type="project" value="TreeGrafter"/>
</dbReference>
<comment type="caution">
    <text evidence="5">The sequence shown here is derived from an EMBL/GenBank/DDBJ whole genome shotgun (WGS) entry which is preliminary data.</text>
</comment>
<proteinExistence type="inferred from homology"/>
<dbReference type="RefSeq" id="WP_103459798.1">
    <property type="nucleotide sequence ID" value="NZ_PPXD01000007.1"/>
</dbReference>
<feature type="binding site" evidence="3">
    <location>
        <position position="115"/>
    </location>
    <ligand>
        <name>substrate</name>
    </ligand>
</feature>
<evidence type="ECO:0000256" key="2">
    <source>
        <dbReference type="PIRSR" id="PIRSR605511-1"/>
    </source>
</evidence>
<dbReference type="Proteomes" id="UP000237340">
    <property type="component" value="Unassembled WGS sequence"/>
</dbReference>
<comment type="cofactor">
    <cofactor evidence="3">
        <name>Zn(2+)</name>
        <dbReference type="ChEBI" id="CHEBI:29105"/>
    </cofactor>
    <text evidence="3">Binds 1 divalent metal cation per subunit.</text>
</comment>
<gene>
    <name evidence="5" type="ORF">C3B61_05370</name>
</gene>